<dbReference type="KEGG" id="halt:IM660_02340"/>
<evidence type="ECO:0000256" key="3">
    <source>
        <dbReference type="ARBA" id="ARBA00022475"/>
    </source>
</evidence>
<dbReference type="Gene3D" id="3.30.240.20">
    <property type="entry name" value="bsu07140 like domains"/>
    <property type="match status" value="1"/>
</dbReference>
<dbReference type="RefSeq" id="WP_193497836.1">
    <property type="nucleotide sequence ID" value="NZ_CP063169.1"/>
</dbReference>
<evidence type="ECO:0000256" key="2">
    <source>
        <dbReference type="ARBA" id="ARBA00006448"/>
    </source>
</evidence>
<evidence type="ECO:0000256" key="7">
    <source>
        <dbReference type="SAM" id="Phobius"/>
    </source>
</evidence>
<dbReference type="EMBL" id="CP063169">
    <property type="protein sequence ID" value="QOR71171.1"/>
    <property type="molecule type" value="Genomic_DNA"/>
</dbReference>
<evidence type="ECO:0000313" key="10">
    <source>
        <dbReference type="Proteomes" id="UP000593758"/>
    </source>
</evidence>
<evidence type="ECO:0000259" key="8">
    <source>
        <dbReference type="Pfam" id="PF04239"/>
    </source>
</evidence>
<dbReference type="Pfam" id="PF04239">
    <property type="entry name" value="DUF421"/>
    <property type="match status" value="1"/>
</dbReference>
<comment type="similarity">
    <text evidence="2">Belongs to the UPF0702 family.</text>
</comment>
<name>A0A7M1SUL0_9MICO</name>
<accession>A0A7M1SUL0</accession>
<keyword evidence="6 7" id="KW-0472">Membrane</keyword>
<dbReference type="InterPro" id="IPR023090">
    <property type="entry name" value="UPF0702_alpha/beta_dom_sf"/>
</dbReference>
<organism evidence="9 10">
    <name type="scientific">Ruania alkalisoli</name>
    <dbReference type="NCBI Taxonomy" id="2779775"/>
    <lineage>
        <taxon>Bacteria</taxon>
        <taxon>Bacillati</taxon>
        <taxon>Actinomycetota</taxon>
        <taxon>Actinomycetes</taxon>
        <taxon>Micrococcales</taxon>
        <taxon>Ruaniaceae</taxon>
        <taxon>Ruania</taxon>
    </lineage>
</organism>
<proteinExistence type="inferred from homology"/>
<reference evidence="9 10" key="1">
    <citation type="submission" date="2020-10" db="EMBL/GenBank/DDBJ databases">
        <title>Haloactinobacterium sp. RN3S43, a bacterium isolated from saline soil.</title>
        <authorList>
            <person name="Sun J.-Q."/>
        </authorList>
    </citation>
    <scope>NUCLEOTIDE SEQUENCE [LARGE SCALE GENOMIC DNA]</scope>
    <source>
        <strain evidence="9 10">RN3S43</strain>
    </source>
</reference>
<dbReference type="Proteomes" id="UP000593758">
    <property type="component" value="Chromosome"/>
</dbReference>
<evidence type="ECO:0000256" key="1">
    <source>
        <dbReference type="ARBA" id="ARBA00004651"/>
    </source>
</evidence>
<comment type="subcellular location">
    <subcellularLocation>
        <location evidence="1">Cell membrane</location>
        <topology evidence="1">Multi-pass membrane protein</topology>
    </subcellularLocation>
</comment>
<evidence type="ECO:0000256" key="6">
    <source>
        <dbReference type="ARBA" id="ARBA00023136"/>
    </source>
</evidence>
<keyword evidence="5 7" id="KW-1133">Transmembrane helix</keyword>
<evidence type="ECO:0000313" key="9">
    <source>
        <dbReference type="EMBL" id="QOR71171.1"/>
    </source>
</evidence>
<evidence type="ECO:0000256" key="5">
    <source>
        <dbReference type="ARBA" id="ARBA00022989"/>
    </source>
</evidence>
<sequence length="180" mass="18945">MDELLLITPTEALAVVAGTVGMYVAMVVLVKVLGQRMLATMSSYDLAAVVAFGAIIGRASLGEVPRLAAGVLALATLILLQAIAGMIRVTRSGNHAVAVPPVVLMAGSTVIEENMKRCHVVQHELASRLRQAGIRHRGEVAAVVFEPSGAISVLRRGDGIEPQLLEGVRGADLVPRELLR</sequence>
<evidence type="ECO:0000256" key="4">
    <source>
        <dbReference type="ARBA" id="ARBA00022692"/>
    </source>
</evidence>
<dbReference type="GO" id="GO:0005886">
    <property type="term" value="C:plasma membrane"/>
    <property type="evidence" value="ECO:0007669"/>
    <property type="project" value="UniProtKB-SubCell"/>
</dbReference>
<keyword evidence="4 7" id="KW-0812">Transmembrane</keyword>
<dbReference type="PANTHER" id="PTHR34582:SF6">
    <property type="entry name" value="UPF0702 TRANSMEMBRANE PROTEIN YCAP"/>
    <property type="match status" value="1"/>
</dbReference>
<feature type="transmembrane region" description="Helical" evidence="7">
    <location>
        <begin position="44"/>
        <end position="61"/>
    </location>
</feature>
<keyword evidence="3" id="KW-1003">Cell membrane</keyword>
<feature type="domain" description="YetF C-terminal" evidence="8">
    <location>
        <begin position="96"/>
        <end position="158"/>
    </location>
</feature>
<keyword evidence="10" id="KW-1185">Reference proteome</keyword>
<feature type="transmembrane region" description="Helical" evidence="7">
    <location>
        <begin position="67"/>
        <end position="87"/>
    </location>
</feature>
<dbReference type="InterPro" id="IPR007353">
    <property type="entry name" value="DUF421"/>
</dbReference>
<protein>
    <submittedName>
        <fullName evidence="9">DUF421 domain-containing protein</fullName>
    </submittedName>
</protein>
<dbReference type="AlphaFoldDB" id="A0A7M1SUL0"/>
<dbReference type="PANTHER" id="PTHR34582">
    <property type="entry name" value="UPF0702 TRANSMEMBRANE PROTEIN YCAP"/>
    <property type="match status" value="1"/>
</dbReference>
<feature type="transmembrane region" description="Helical" evidence="7">
    <location>
        <begin position="12"/>
        <end position="32"/>
    </location>
</feature>
<gene>
    <name evidence="9" type="ORF">IM660_02340</name>
</gene>